<dbReference type="AlphaFoldDB" id="A0A9N9HEA5"/>
<organism evidence="1 2">
    <name type="scientific">Funneliformis mosseae</name>
    <name type="common">Endomycorrhizal fungus</name>
    <name type="synonym">Glomus mosseae</name>
    <dbReference type="NCBI Taxonomy" id="27381"/>
    <lineage>
        <taxon>Eukaryota</taxon>
        <taxon>Fungi</taxon>
        <taxon>Fungi incertae sedis</taxon>
        <taxon>Mucoromycota</taxon>
        <taxon>Glomeromycotina</taxon>
        <taxon>Glomeromycetes</taxon>
        <taxon>Glomerales</taxon>
        <taxon>Glomeraceae</taxon>
        <taxon>Funneliformis</taxon>
    </lineage>
</organism>
<accession>A0A9N9HEA5</accession>
<evidence type="ECO:0000313" key="1">
    <source>
        <dbReference type="EMBL" id="CAG8673810.1"/>
    </source>
</evidence>
<proteinExistence type="predicted"/>
<feature type="non-terminal residue" evidence="1">
    <location>
        <position position="1"/>
    </location>
</feature>
<dbReference type="EMBL" id="CAJVPP010006088">
    <property type="protein sequence ID" value="CAG8673810.1"/>
    <property type="molecule type" value="Genomic_DNA"/>
</dbReference>
<gene>
    <name evidence="1" type="ORF">FMOSSE_LOCUS12546</name>
</gene>
<sequence>NIKTLDFCGLSSKHFGSVLTSLAEYMGRLRFVQDYEDDDEKADLLIPKCKKCSITRPSTCKHISSEAITSLIIRCENLRVFNIYDIATAISEYDLITILRSQTAKRFQSLDLGLSYVKSHVLHAIQYIDLTGVKCLTPISIRGLLDNLQKNHSLHTVEMSKSLLKNLCVIKGWKINDNFSIRYCYTKLSHGEGRVHLRKLDVAESGLERMSKIFKYYSFDV</sequence>
<dbReference type="SUPFAM" id="SSF52047">
    <property type="entry name" value="RNI-like"/>
    <property type="match status" value="1"/>
</dbReference>
<comment type="caution">
    <text evidence="1">The sequence shown here is derived from an EMBL/GenBank/DDBJ whole genome shotgun (WGS) entry which is preliminary data.</text>
</comment>
<evidence type="ECO:0000313" key="2">
    <source>
        <dbReference type="Proteomes" id="UP000789375"/>
    </source>
</evidence>
<protein>
    <submittedName>
        <fullName evidence="1">8882_t:CDS:1</fullName>
    </submittedName>
</protein>
<keyword evidence="2" id="KW-1185">Reference proteome</keyword>
<dbReference type="Proteomes" id="UP000789375">
    <property type="component" value="Unassembled WGS sequence"/>
</dbReference>
<name>A0A9N9HEA5_FUNMO</name>
<reference evidence="1" key="1">
    <citation type="submission" date="2021-06" db="EMBL/GenBank/DDBJ databases">
        <authorList>
            <person name="Kallberg Y."/>
            <person name="Tangrot J."/>
            <person name="Rosling A."/>
        </authorList>
    </citation>
    <scope>NUCLEOTIDE SEQUENCE</scope>
    <source>
        <strain evidence="1">87-6 pot B 2015</strain>
    </source>
</reference>